<sequence length="91" mass="9892">MGVFMREFNQNDDSITNRSFLNFARLLVSASGTHFSPMNNSDNSEQLYDVISASSAPLRRCTCVMVTGTVRLVIGAIPPSASSAARTDYVL</sequence>
<evidence type="ECO:0000313" key="1">
    <source>
        <dbReference type="EMBL" id="KAH3871603.1"/>
    </source>
</evidence>
<gene>
    <name evidence="1" type="ORF">DPMN_034810</name>
</gene>
<reference evidence="1" key="2">
    <citation type="submission" date="2020-11" db="EMBL/GenBank/DDBJ databases">
        <authorList>
            <person name="McCartney M.A."/>
            <person name="Auch B."/>
            <person name="Kono T."/>
            <person name="Mallez S."/>
            <person name="Becker A."/>
            <person name="Gohl D.M."/>
            <person name="Silverstein K.A.T."/>
            <person name="Koren S."/>
            <person name="Bechman K.B."/>
            <person name="Herman A."/>
            <person name="Abrahante J.E."/>
            <person name="Garbe J."/>
        </authorList>
    </citation>
    <scope>NUCLEOTIDE SEQUENCE</scope>
    <source>
        <strain evidence="1">Duluth1</strain>
        <tissue evidence="1">Whole animal</tissue>
    </source>
</reference>
<dbReference type="AlphaFoldDB" id="A0A9D4RLB4"/>
<dbReference type="Proteomes" id="UP000828390">
    <property type="component" value="Unassembled WGS sequence"/>
</dbReference>
<evidence type="ECO:0000313" key="2">
    <source>
        <dbReference type="Proteomes" id="UP000828390"/>
    </source>
</evidence>
<dbReference type="EMBL" id="JAIWYP010000002">
    <property type="protein sequence ID" value="KAH3871603.1"/>
    <property type="molecule type" value="Genomic_DNA"/>
</dbReference>
<accession>A0A9D4RLB4</accession>
<name>A0A9D4RLB4_DREPO</name>
<protein>
    <submittedName>
        <fullName evidence="1">Uncharacterized protein</fullName>
    </submittedName>
</protein>
<organism evidence="1 2">
    <name type="scientific">Dreissena polymorpha</name>
    <name type="common">Zebra mussel</name>
    <name type="synonym">Mytilus polymorpha</name>
    <dbReference type="NCBI Taxonomy" id="45954"/>
    <lineage>
        <taxon>Eukaryota</taxon>
        <taxon>Metazoa</taxon>
        <taxon>Spiralia</taxon>
        <taxon>Lophotrochozoa</taxon>
        <taxon>Mollusca</taxon>
        <taxon>Bivalvia</taxon>
        <taxon>Autobranchia</taxon>
        <taxon>Heteroconchia</taxon>
        <taxon>Euheterodonta</taxon>
        <taxon>Imparidentia</taxon>
        <taxon>Neoheterodontei</taxon>
        <taxon>Myida</taxon>
        <taxon>Dreissenoidea</taxon>
        <taxon>Dreissenidae</taxon>
        <taxon>Dreissena</taxon>
    </lineage>
</organism>
<keyword evidence="2" id="KW-1185">Reference proteome</keyword>
<comment type="caution">
    <text evidence="1">The sequence shown here is derived from an EMBL/GenBank/DDBJ whole genome shotgun (WGS) entry which is preliminary data.</text>
</comment>
<proteinExistence type="predicted"/>
<reference evidence="1" key="1">
    <citation type="journal article" date="2019" name="bioRxiv">
        <title>The Genome of the Zebra Mussel, Dreissena polymorpha: A Resource for Invasive Species Research.</title>
        <authorList>
            <person name="McCartney M.A."/>
            <person name="Auch B."/>
            <person name="Kono T."/>
            <person name="Mallez S."/>
            <person name="Zhang Y."/>
            <person name="Obille A."/>
            <person name="Becker A."/>
            <person name="Abrahante J.E."/>
            <person name="Garbe J."/>
            <person name="Badalamenti J.P."/>
            <person name="Herman A."/>
            <person name="Mangelson H."/>
            <person name="Liachko I."/>
            <person name="Sullivan S."/>
            <person name="Sone E.D."/>
            <person name="Koren S."/>
            <person name="Silverstein K.A.T."/>
            <person name="Beckman K.B."/>
            <person name="Gohl D.M."/>
        </authorList>
    </citation>
    <scope>NUCLEOTIDE SEQUENCE</scope>
    <source>
        <strain evidence="1">Duluth1</strain>
        <tissue evidence="1">Whole animal</tissue>
    </source>
</reference>